<feature type="signal peptide" evidence="1">
    <location>
        <begin position="1"/>
        <end position="28"/>
    </location>
</feature>
<comment type="caution">
    <text evidence="2">The sequence shown here is derived from an EMBL/GenBank/DDBJ whole genome shotgun (WGS) entry which is preliminary data.</text>
</comment>
<dbReference type="EMBL" id="BPVZ01001253">
    <property type="protein sequence ID" value="GKV53307.1"/>
    <property type="molecule type" value="Genomic_DNA"/>
</dbReference>
<dbReference type="AlphaFoldDB" id="A0AAV5MXM4"/>
<protein>
    <submittedName>
        <fullName evidence="2">Uncharacterized protein</fullName>
    </submittedName>
</protein>
<evidence type="ECO:0000313" key="2">
    <source>
        <dbReference type="EMBL" id="GKV53307.1"/>
    </source>
</evidence>
<dbReference type="Proteomes" id="UP001054252">
    <property type="component" value="Unassembled WGS sequence"/>
</dbReference>
<sequence length="78" mass="8731">LVRLVHLVIEFLCLELFGLCGLLPKVSQEKECDSSFDVVECDCNKASSNMEVHYDSTSESPVNMYSFVAADRLHIMSS</sequence>
<feature type="non-terminal residue" evidence="2">
    <location>
        <position position="1"/>
    </location>
</feature>
<organism evidence="2 3">
    <name type="scientific">Rubroshorea leprosula</name>
    <dbReference type="NCBI Taxonomy" id="152421"/>
    <lineage>
        <taxon>Eukaryota</taxon>
        <taxon>Viridiplantae</taxon>
        <taxon>Streptophyta</taxon>
        <taxon>Embryophyta</taxon>
        <taxon>Tracheophyta</taxon>
        <taxon>Spermatophyta</taxon>
        <taxon>Magnoliopsida</taxon>
        <taxon>eudicotyledons</taxon>
        <taxon>Gunneridae</taxon>
        <taxon>Pentapetalae</taxon>
        <taxon>rosids</taxon>
        <taxon>malvids</taxon>
        <taxon>Malvales</taxon>
        <taxon>Dipterocarpaceae</taxon>
        <taxon>Rubroshorea</taxon>
    </lineage>
</organism>
<proteinExistence type="predicted"/>
<name>A0AAV5MXM4_9ROSI</name>
<gene>
    <name evidence="2" type="ORF">SLEP1_g59839</name>
</gene>
<feature type="chain" id="PRO_5043842814" evidence="1">
    <location>
        <begin position="29"/>
        <end position="78"/>
    </location>
</feature>
<accession>A0AAV5MXM4</accession>
<reference evidence="2 3" key="1">
    <citation type="journal article" date="2021" name="Commun. Biol.">
        <title>The genome of Shorea leprosula (Dipterocarpaceae) highlights the ecological relevance of drought in aseasonal tropical rainforests.</title>
        <authorList>
            <person name="Ng K.K.S."/>
            <person name="Kobayashi M.J."/>
            <person name="Fawcett J.A."/>
            <person name="Hatakeyama M."/>
            <person name="Paape T."/>
            <person name="Ng C.H."/>
            <person name="Ang C.C."/>
            <person name="Tnah L.H."/>
            <person name="Lee C.T."/>
            <person name="Nishiyama T."/>
            <person name="Sese J."/>
            <person name="O'Brien M.J."/>
            <person name="Copetti D."/>
            <person name="Mohd Noor M.I."/>
            <person name="Ong R.C."/>
            <person name="Putra M."/>
            <person name="Sireger I.Z."/>
            <person name="Indrioko S."/>
            <person name="Kosugi Y."/>
            <person name="Izuno A."/>
            <person name="Isagi Y."/>
            <person name="Lee S.L."/>
            <person name="Shimizu K.K."/>
        </authorList>
    </citation>
    <scope>NUCLEOTIDE SEQUENCE [LARGE SCALE GENOMIC DNA]</scope>
    <source>
        <strain evidence="2">214</strain>
    </source>
</reference>
<evidence type="ECO:0000313" key="3">
    <source>
        <dbReference type="Proteomes" id="UP001054252"/>
    </source>
</evidence>
<keyword evidence="1" id="KW-0732">Signal</keyword>
<evidence type="ECO:0000256" key="1">
    <source>
        <dbReference type="SAM" id="SignalP"/>
    </source>
</evidence>
<keyword evidence="3" id="KW-1185">Reference proteome</keyword>